<dbReference type="Pfam" id="PF00005">
    <property type="entry name" value="ABC_tran"/>
    <property type="match status" value="1"/>
</dbReference>
<dbReference type="InterPro" id="IPR050166">
    <property type="entry name" value="ABC_transporter_ATP-bind"/>
</dbReference>
<evidence type="ECO:0000256" key="2">
    <source>
        <dbReference type="ARBA" id="ARBA00022448"/>
    </source>
</evidence>
<dbReference type="SMART" id="SM00382">
    <property type="entry name" value="AAA"/>
    <property type="match status" value="1"/>
</dbReference>
<keyword evidence="2" id="KW-0813">Transport</keyword>
<dbReference type="PROSITE" id="PS50893">
    <property type="entry name" value="ABC_TRANSPORTER_2"/>
    <property type="match status" value="1"/>
</dbReference>
<proteinExistence type="inferred from homology"/>
<comment type="similarity">
    <text evidence="1">Belongs to the ABC transporter superfamily.</text>
</comment>
<protein>
    <submittedName>
        <fullName evidence="6">NitT/TauT family transport system ATP-binding protein</fullName>
    </submittedName>
</protein>
<dbReference type="Proteomes" id="UP000294555">
    <property type="component" value="Unassembled WGS sequence"/>
</dbReference>
<comment type="caution">
    <text evidence="6">The sequence shown here is derived from an EMBL/GenBank/DDBJ whole genome shotgun (WGS) entry which is preliminary data.</text>
</comment>
<dbReference type="PANTHER" id="PTHR42788:SF13">
    <property type="entry name" value="ALIPHATIC SULFONATES IMPORT ATP-BINDING PROTEIN SSUB"/>
    <property type="match status" value="1"/>
</dbReference>
<evidence type="ECO:0000256" key="4">
    <source>
        <dbReference type="ARBA" id="ARBA00022840"/>
    </source>
</evidence>
<accession>A0A4R1N8R3</accession>
<evidence type="ECO:0000259" key="5">
    <source>
        <dbReference type="PROSITE" id="PS50893"/>
    </source>
</evidence>
<dbReference type="PANTHER" id="PTHR42788">
    <property type="entry name" value="TAURINE IMPORT ATP-BINDING PROTEIN-RELATED"/>
    <property type="match status" value="1"/>
</dbReference>
<evidence type="ECO:0000313" key="7">
    <source>
        <dbReference type="Proteomes" id="UP000294555"/>
    </source>
</evidence>
<dbReference type="InterPro" id="IPR017871">
    <property type="entry name" value="ABC_transporter-like_CS"/>
</dbReference>
<name>A0A4R1N8R3_9GAMM</name>
<dbReference type="InterPro" id="IPR003593">
    <property type="entry name" value="AAA+_ATPase"/>
</dbReference>
<dbReference type="PROSITE" id="PS00211">
    <property type="entry name" value="ABC_TRANSPORTER_1"/>
    <property type="match status" value="1"/>
</dbReference>
<organism evidence="6 7">
    <name type="scientific">Sodalis ligni</name>
    <dbReference type="NCBI Taxonomy" id="2697027"/>
    <lineage>
        <taxon>Bacteria</taxon>
        <taxon>Pseudomonadati</taxon>
        <taxon>Pseudomonadota</taxon>
        <taxon>Gammaproteobacteria</taxon>
        <taxon>Enterobacterales</taxon>
        <taxon>Bruguierivoracaceae</taxon>
        <taxon>Sodalis</taxon>
    </lineage>
</organism>
<keyword evidence="3" id="KW-0547">Nucleotide-binding</keyword>
<evidence type="ECO:0000313" key="6">
    <source>
        <dbReference type="EMBL" id="TCL03037.1"/>
    </source>
</evidence>
<dbReference type="CDD" id="cd03293">
    <property type="entry name" value="ABC_NrtD_SsuB_transporters"/>
    <property type="match status" value="1"/>
</dbReference>
<keyword evidence="4 6" id="KW-0067">ATP-binding</keyword>
<dbReference type="GO" id="GO:0005524">
    <property type="term" value="F:ATP binding"/>
    <property type="evidence" value="ECO:0007669"/>
    <property type="project" value="UniProtKB-KW"/>
</dbReference>
<dbReference type="EMBL" id="SJOI01000001">
    <property type="protein sequence ID" value="TCL03037.1"/>
    <property type="molecule type" value="Genomic_DNA"/>
</dbReference>
<evidence type="ECO:0000256" key="3">
    <source>
        <dbReference type="ARBA" id="ARBA00022741"/>
    </source>
</evidence>
<dbReference type="Gene3D" id="3.40.50.300">
    <property type="entry name" value="P-loop containing nucleotide triphosphate hydrolases"/>
    <property type="match status" value="1"/>
</dbReference>
<sequence>MSVSLREPQEAGAEVIRVEGIGKSFGPLRVLENISFQVRPGEIIALLGASGCGKSTLLNILSGLLPPDEGQLLIQDRPAAQFNRWQTVGYLFQEDRLLPWRTVGKNIHFGLENGNYDRHERQKRVEEVLRLVNLQDFEHSWPHQLSGGMRSRVALARSLVAEPEILLMDEPFSKLDPQTRSVMHNELLRIQRLTGMTVVMVTHDVEEAVVLADRVVILRPNPGHIHHIHRISLPHPRVPTSPEVAEQARLLRLEV</sequence>
<dbReference type="GO" id="GO:0016887">
    <property type="term" value="F:ATP hydrolysis activity"/>
    <property type="evidence" value="ECO:0007669"/>
    <property type="project" value="InterPro"/>
</dbReference>
<dbReference type="OrthoDB" id="9802264at2"/>
<dbReference type="SUPFAM" id="SSF52540">
    <property type="entry name" value="P-loop containing nucleoside triphosphate hydrolases"/>
    <property type="match status" value="1"/>
</dbReference>
<dbReference type="InterPro" id="IPR027417">
    <property type="entry name" value="P-loop_NTPase"/>
</dbReference>
<keyword evidence="7" id="KW-1185">Reference proteome</keyword>
<reference evidence="6 7" key="1">
    <citation type="submission" date="2019-02" db="EMBL/GenBank/DDBJ databases">
        <title>Investigation of anaerobic lignin degradation for improved lignocellulosic biofuels.</title>
        <authorList>
            <person name="Deangelis K."/>
        </authorList>
    </citation>
    <scope>NUCLEOTIDE SEQUENCE [LARGE SCALE GENOMIC DNA]</scope>
    <source>
        <strain evidence="6 7">159R</strain>
    </source>
</reference>
<dbReference type="RefSeq" id="WP_132921938.1">
    <property type="nucleotide sequence ID" value="NZ_SJOI01000001.1"/>
</dbReference>
<dbReference type="InterPro" id="IPR003439">
    <property type="entry name" value="ABC_transporter-like_ATP-bd"/>
</dbReference>
<evidence type="ECO:0000256" key="1">
    <source>
        <dbReference type="ARBA" id="ARBA00005417"/>
    </source>
</evidence>
<feature type="domain" description="ABC transporter" evidence="5">
    <location>
        <begin position="16"/>
        <end position="245"/>
    </location>
</feature>
<gene>
    <name evidence="6" type="ORF">EZJ58_1078</name>
</gene>
<dbReference type="AlphaFoldDB" id="A0A4R1N8R3"/>